<feature type="transmembrane region" description="Helical" evidence="1">
    <location>
        <begin position="12"/>
        <end position="34"/>
    </location>
</feature>
<dbReference type="Pfam" id="PF12459">
    <property type="entry name" value="DltX"/>
    <property type="match status" value="1"/>
</dbReference>
<evidence type="ECO:0008006" key="4">
    <source>
        <dbReference type="Google" id="ProtNLM"/>
    </source>
</evidence>
<dbReference type="EMBL" id="AP026801">
    <property type="protein sequence ID" value="BDR56053.1"/>
    <property type="molecule type" value="Genomic_DNA"/>
</dbReference>
<keyword evidence="1" id="KW-1133">Transmembrane helix</keyword>
<dbReference type="RefSeq" id="WP_317697900.1">
    <property type="nucleotide sequence ID" value="NZ_AP026801.1"/>
</dbReference>
<sequence>MKKKWLAFKNNEITRFIFTTLFYAAIFLVLVYLYSYSGVGGGGFIYNGF</sequence>
<evidence type="ECO:0000256" key="1">
    <source>
        <dbReference type="SAM" id="Phobius"/>
    </source>
</evidence>
<dbReference type="Proteomes" id="UP001321804">
    <property type="component" value="Chromosome"/>
</dbReference>
<protein>
    <recommendedName>
        <fullName evidence="4">Teichoic acid D-Ala incorporation-associated protein DltX</fullName>
    </recommendedName>
</protein>
<keyword evidence="1" id="KW-0812">Transmembrane</keyword>
<dbReference type="KEGG" id="xak:KIMC2_06150"/>
<dbReference type="InterPro" id="IPR021008">
    <property type="entry name" value="DltX"/>
</dbReference>
<evidence type="ECO:0000313" key="3">
    <source>
        <dbReference type="Proteomes" id="UP001321804"/>
    </source>
</evidence>
<gene>
    <name evidence="2" type="ORF">KIMC2_06150</name>
</gene>
<keyword evidence="3" id="KW-1185">Reference proteome</keyword>
<evidence type="ECO:0000313" key="2">
    <source>
        <dbReference type="EMBL" id="BDR56053.1"/>
    </source>
</evidence>
<organism evidence="2 3">
    <name type="scientific">Xylocopilactobacillus apis</name>
    <dbReference type="NCBI Taxonomy" id="2932183"/>
    <lineage>
        <taxon>Bacteria</taxon>
        <taxon>Bacillati</taxon>
        <taxon>Bacillota</taxon>
        <taxon>Bacilli</taxon>
        <taxon>Lactobacillales</taxon>
        <taxon>Lactobacillaceae</taxon>
        <taxon>Xylocopilactobacillus</taxon>
    </lineage>
</organism>
<accession>A0AAU9CXR1</accession>
<dbReference type="AlphaFoldDB" id="A0AAU9CXR1"/>
<name>A0AAU9CXR1_9LACO</name>
<proteinExistence type="predicted"/>
<keyword evidence="1" id="KW-0472">Membrane</keyword>
<reference evidence="2 3" key="1">
    <citation type="journal article" date="2023" name="Microbiol. Spectr.">
        <title>Symbiosis of Carpenter Bees with Uncharacterized Lactic Acid Bacteria Showing NAD Auxotrophy.</title>
        <authorList>
            <person name="Kawasaki S."/>
            <person name="Ozawa K."/>
            <person name="Mori T."/>
            <person name="Yamamoto A."/>
            <person name="Ito M."/>
            <person name="Ohkuma M."/>
            <person name="Sakamoto M."/>
            <person name="Matsutani M."/>
        </authorList>
    </citation>
    <scope>NUCLEOTIDE SEQUENCE [LARGE SCALE GENOMIC DNA]</scope>
    <source>
        <strain evidence="2 3">KimC2</strain>
    </source>
</reference>